<dbReference type="PANTHER" id="PTHR30461:SF23">
    <property type="entry name" value="DNA RECOMBINASE-RELATED"/>
    <property type="match status" value="1"/>
</dbReference>
<reference evidence="2 3" key="1">
    <citation type="journal article" date="2019" name="Int. J. Syst. Evol. Microbiol.">
        <title>The Global Catalogue of Microorganisms (GCM) 10K type strain sequencing project: providing services to taxonomists for standard genome sequencing and annotation.</title>
        <authorList>
            <consortium name="The Broad Institute Genomics Platform"/>
            <consortium name="The Broad Institute Genome Sequencing Center for Infectious Disease"/>
            <person name="Wu L."/>
            <person name="Ma J."/>
        </authorList>
    </citation>
    <scope>NUCLEOTIDE SEQUENCE [LARGE SCALE GENOMIC DNA]</scope>
    <source>
        <strain evidence="2 3">JCM 13023</strain>
    </source>
</reference>
<name>A0ABN1WDN0_9PSEU</name>
<dbReference type="SUPFAM" id="SSF53041">
    <property type="entry name" value="Resolvase-like"/>
    <property type="match status" value="1"/>
</dbReference>
<dbReference type="PROSITE" id="PS51737">
    <property type="entry name" value="RECOMBINASE_DNA_BIND"/>
    <property type="match status" value="1"/>
</dbReference>
<dbReference type="InterPro" id="IPR036162">
    <property type="entry name" value="Resolvase-like_N_sf"/>
</dbReference>
<proteinExistence type="predicted"/>
<gene>
    <name evidence="2" type="ORF">GCM10009676_36350</name>
</gene>
<organism evidence="2 3">
    <name type="scientific">Prauserella halophila</name>
    <dbReference type="NCBI Taxonomy" id="185641"/>
    <lineage>
        <taxon>Bacteria</taxon>
        <taxon>Bacillati</taxon>
        <taxon>Actinomycetota</taxon>
        <taxon>Actinomycetes</taxon>
        <taxon>Pseudonocardiales</taxon>
        <taxon>Pseudonocardiaceae</taxon>
        <taxon>Prauserella</taxon>
    </lineage>
</organism>
<comment type="caution">
    <text evidence="2">The sequence shown here is derived from an EMBL/GenBank/DDBJ whole genome shotgun (WGS) entry which is preliminary data.</text>
</comment>
<dbReference type="InterPro" id="IPR050639">
    <property type="entry name" value="SSR_resolvase"/>
</dbReference>
<dbReference type="RefSeq" id="WP_253865898.1">
    <property type="nucleotide sequence ID" value="NZ_BAAALN010000012.1"/>
</dbReference>
<dbReference type="EMBL" id="BAAALN010000012">
    <property type="protein sequence ID" value="GAA1246865.1"/>
    <property type="molecule type" value="Genomic_DNA"/>
</dbReference>
<dbReference type="Gene3D" id="3.90.1750.20">
    <property type="entry name" value="Putative Large Serine Recombinase, Chain B, Domain 2"/>
    <property type="match status" value="1"/>
</dbReference>
<dbReference type="Proteomes" id="UP001500653">
    <property type="component" value="Unassembled WGS sequence"/>
</dbReference>
<dbReference type="InterPro" id="IPR038109">
    <property type="entry name" value="DNA_bind_recomb_sf"/>
</dbReference>
<evidence type="ECO:0000313" key="2">
    <source>
        <dbReference type="EMBL" id="GAA1246865.1"/>
    </source>
</evidence>
<dbReference type="Pfam" id="PF07508">
    <property type="entry name" value="Recombinase"/>
    <property type="match status" value="1"/>
</dbReference>
<evidence type="ECO:0000259" key="1">
    <source>
        <dbReference type="PROSITE" id="PS51737"/>
    </source>
</evidence>
<accession>A0ABN1WDN0</accession>
<protein>
    <recommendedName>
        <fullName evidence="1">Recombinase domain-containing protein</fullName>
    </recommendedName>
</protein>
<dbReference type="InterPro" id="IPR025827">
    <property type="entry name" value="Zn_ribbon_recom_dom"/>
</dbReference>
<feature type="domain" description="Recombinase" evidence="1">
    <location>
        <begin position="63"/>
        <end position="187"/>
    </location>
</feature>
<sequence length="401" mass="44937">MESLGGRVESALEPIDTTTAAGRFQRGMMGEYAAFQSELIGEGWQETHHNRRARGLPAIGGKRFGYHWIRNQGETERYEINPEQAGVLAWMYAAYNSGSGGPGIARELNRRGITNAREKPWHAKTVRDVLDSGFGAGLLRRVPVDADGVKITGPFQQIVWDQGAHPAIITSDEWEKYKRTRVQRGQQHPRRVAARYTLSGLVQCGDCTAAMTRRDRTGNRERPYVQLICRRSTDSGGVCMVTVSEHRAIDAVKQWLTELADDIGDAAESARRSEHLQLTTRATAEEAQRELDRIDKQLATLRRHLIAERMTEAEYDQTRAELLAEQQTAVERLALAKQQAATEETEPARVVALGLLAEWDTLPVTRRRDLLSRLIRKVQVTPPERRYGLAGISIIPAWAPA</sequence>
<dbReference type="PANTHER" id="PTHR30461">
    <property type="entry name" value="DNA-INVERTASE FROM LAMBDOID PROPHAGE"/>
    <property type="match status" value="1"/>
</dbReference>
<keyword evidence="3" id="KW-1185">Reference proteome</keyword>
<dbReference type="InterPro" id="IPR011109">
    <property type="entry name" value="DNA_bind_recombinase_dom"/>
</dbReference>
<evidence type="ECO:0000313" key="3">
    <source>
        <dbReference type="Proteomes" id="UP001500653"/>
    </source>
</evidence>
<dbReference type="Pfam" id="PF13408">
    <property type="entry name" value="Zn_ribbon_recom"/>
    <property type="match status" value="1"/>
</dbReference>